<feature type="transmembrane region" description="Helical" evidence="6">
    <location>
        <begin position="88"/>
        <end position="107"/>
    </location>
</feature>
<dbReference type="GO" id="GO:0005886">
    <property type="term" value="C:plasma membrane"/>
    <property type="evidence" value="ECO:0007669"/>
    <property type="project" value="UniProtKB-SubCell"/>
</dbReference>
<dbReference type="PATRIC" id="fig|1095749.3.peg.763"/>
<evidence type="ECO:0000256" key="2">
    <source>
        <dbReference type="ARBA" id="ARBA00022475"/>
    </source>
</evidence>
<accession>I3DFB0</accession>
<feature type="domain" description="EamA" evidence="7">
    <location>
        <begin position="142"/>
        <end position="277"/>
    </location>
</feature>
<keyword evidence="9" id="KW-1185">Reference proteome</keyword>
<feature type="transmembrane region" description="Helical" evidence="6">
    <location>
        <begin position="114"/>
        <end position="133"/>
    </location>
</feature>
<dbReference type="AlphaFoldDB" id="I3DFB0"/>
<evidence type="ECO:0000256" key="4">
    <source>
        <dbReference type="ARBA" id="ARBA00022989"/>
    </source>
</evidence>
<sequence>MIYQIIAMLIWASAFIAAKYTYEIMDPVLMVQCRFFIASLVLLPTFFKAYNTIPKAYIKTMWILAFVNFPVVFLLQFIGLYYTSAASAVTMLGMIPLLSVLIGYFFFNQYIRPIDLLLSIIAFIGILLTVIGGQGDSHINVWGCLLVLASAVAFCFCLYLSKDVMKTMKSKDYTNVIIVLGTVLCIPFSILLVKDWTITPTFKGIASLFYLGLMCTCFAVVLWFKGVQTSSVYISSLLSTLEPVFGVLLAILILGDRFSFISALGVLLTLGAMLISVFAPLIKRKI</sequence>
<evidence type="ECO:0000259" key="7">
    <source>
        <dbReference type="Pfam" id="PF00892"/>
    </source>
</evidence>
<gene>
    <name evidence="8" type="ORF">HMPREF1052_1439</name>
</gene>
<dbReference type="PANTHER" id="PTHR32322:SF18">
    <property type="entry name" value="S-ADENOSYLMETHIONINE_S-ADENOSYLHOMOCYSTEINE TRANSPORTER"/>
    <property type="match status" value="1"/>
</dbReference>
<dbReference type="Pfam" id="PF00892">
    <property type="entry name" value="EamA"/>
    <property type="match status" value="2"/>
</dbReference>
<evidence type="ECO:0000256" key="3">
    <source>
        <dbReference type="ARBA" id="ARBA00022692"/>
    </source>
</evidence>
<keyword evidence="3 6" id="KW-0812">Transmembrane</keyword>
<feature type="transmembrane region" description="Helical" evidence="6">
    <location>
        <begin position="5"/>
        <end position="22"/>
    </location>
</feature>
<dbReference type="SUPFAM" id="SSF103481">
    <property type="entry name" value="Multidrug resistance efflux transporter EmrE"/>
    <property type="match status" value="2"/>
</dbReference>
<evidence type="ECO:0000313" key="8">
    <source>
        <dbReference type="EMBL" id="EIJ70403.1"/>
    </source>
</evidence>
<comment type="caution">
    <text evidence="8">The sequence shown here is derived from an EMBL/GenBank/DDBJ whole genome shotgun (WGS) entry which is preliminary data.</text>
</comment>
<dbReference type="RefSeq" id="WP_005759796.1">
    <property type="nucleotide sequence ID" value="NZ_AJSX01000019.1"/>
</dbReference>
<dbReference type="InterPro" id="IPR050638">
    <property type="entry name" value="AA-Vitamin_Transporters"/>
</dbReference>
<feature type="transmembrane region" description="Helical" evidence="6">
    <location>
        <begin position="62"/>
        <end position="82"/>
    </location>
</feature>
<feature type="transmembrane region" description="Helical" evidence="6">
    <location>
        <begin position="231"/>
        <end position="254"/>
    </location>
</feature>
<feature type="transmembrane region" description="Helical" evidence="6">
    <location>
        <begin position="28"/>
        <end position="50"/>
    </location>
</feature>
<dbReference type="Proteomes" id="UP000006457">
    <property type="component" value="Unassembled WGS sequence"/>
</dbReference>
<dbReference type="PANTHER" id="PTHR32322">
    <property type="entry name" value="INNER MEMBRANE TRANSPORTER"/>
    <property type="match status" value="1"/>
</dbReference>
<evidence type="ECO:0000256" key="1">
    <source>
        <dbReference type="ARBA" id="ARBA00004651"/>
    </source>
</evidence>
<dbReference type="InterPro" id="IPR037185">
    <property type="entry name" value="EmrE-like"/>
</dbReference>
<feature type="transmembrane region" description="Helical" evidence="6">
    <location>
        <begin position="139"/>
        <end position="161"/>
    </location>
</feature>
<dbReference type="EMBL" id="AJSX01000019">
    <property type="protein sequence ID" value="EIJ70403.1"/>
    <property type="molecule type" value="Genomic_DNA"/>
</dbReference>
<evidence type="ECO:0000256" key="5">
    <source>
        <dbReference type="ARBA" id="ARBA00023136"/>
    </source>
</evidence>
<dbReference type="OrthoDB" id="9804865at2"/>
<feature type="transmembrane region" description="Helical" evidence="6">
    <location>
        <begin position="173"/>
        <end position="193"/>
    </location>
</feature>
<keyword evidence="2" id="KW-1003">Cell membrane</keyword>
<feature type="transmembrane region" description="Helical" evidence="6">
    <location>
        <begin position="205"/>
        <end position="224"/>
    </location>
</feature>
<feature type="domain" description="EamA" evidence="7">
    <location>
        <begin position="2"/>
        <end position="130"/>
    </location>
</feature>
<dbReference type="eggNOG" id="COG0697">
    <property type="taxonomic scope" value="Bacteria"/>
</dbReference>
<name>I3DFB0_9PAST</name>
<keyword evidence="4 6" id="KW-1133">Transmembrane helix</keyword>
<comment type="subcellular location">
    <subcellularLocation>
        <location evidence="1">Cell membrane</location>
        <topology evidence="1">Multi-pass membrane protein</topology>
    </subcellularLocation>
</comment>
<protein>
    <submittedName>
        <fullName evidence="8">EamA-like transporter family protein</fullName>
    </submittedName>
</protein>
<reference evidence="8 9" key="1">
    <citation type="submission" date="2012-03" db="EMBL/GenBank/DDBJ databases">
        <authorList>
            <person name="Harkins D.M."/>
            <person name="Madupu R."/>
            <person name="Durkin A.S."/>
            <person name="Torralba M."/>
            <person name="Methe B."/>
            <person name="Sutton G.G."/>
            <person name="Nelson K.E."/>
        </authorList>
    </citation>
    <scope>NUCLEOTIDE SEQUENCE [LARGE SCALE GENOMIC DNA]</scope>
    <source>
        <strain evidence="8 9">CCUG 2042</strain>
    </source>
</reference>
<keyword evidence="5 6" id="KW-0472">Membrane</keyword>
<dbReference type="InterPro" id="IPR000620">
    <property type="entry name" value="EamA_dom"/>
</dbReference>
<proteinExistence type="predicted"/>
<evidence type="ECO:0000313" key="9">
    <source>
        <dbReference type="Proteomes" id="UP000006457"/>
    </source>
</evidence>
<feature type="transmembrane region" description="Helical" evidence="6">
    <location>
        <begin position="260"/>
        <end position="282"/>
    </location>
</feature>
<evidence type="ECO:0000256" key="6">
    <source>
        <dbReference type="SAM" id="Phobius"/>
    </source>
</evidence>
<organism evidence="8 9">
    <name type="scientific">Pasteurella bettyae CCUG 2042</name>
    <dbReference type="NCBI Taxonomy" id="1095749"/>
    <lineage>
        <taxon>Bacteria</taxon>
        <taxon>Pseudomonadati</taxon>
        <taxon>Pseudomonadota</taxon>
        <taxon>Gammaproteobacteria</taxon>
        <taxon>Pasteurellales</taxon>
        <taxon>Pasteurellaceae</taxon>
        <taxon>Pasteurella</taxon>
    </lineage>
</organism>